<accession>A0A9X0UFS1</accession>
<evidence type="ECO:0000313" key="2">
    <source>
        <dbReference type="Proteomes" id="UP000600101"/>
    </source>
</evidence>
<dbReference type="InterPro" id="IPR009057">
    <property type="entry name" value="Homeodomain-like_sf"/>
</dbReference>
<organism evidence="1 2">
    <name type="scientific">Siccirubricoccus deserti</name>
    <dbReference type="NCBI Taxonomy" id="2013562"/>
    <lineage>
        <taxon>Bacteria</taxon>
        <taxon>Pseudomonadati</taxon>
        <taxon>Pseudomonadota</taxon>
        <taxon>Alphaproteobacteria</taxon>
        <taxon>Acetobacterales</taxon>
        <taxon>Roseomonadaceae</taxon>
        <taxon>Siccirubricoccus</taxon>
    </lineage>
</organism>
<dbReference type="Proteomes" id="UP000600101">
    <property type="component" value="Unassembled WGS sequence"/>
</dbReference>
<sequence length="72" mass="8098">MAQNVCTIIDAGDRTRLATIMADWSRPQKQAERARIILLSADRLPIAEIAHQAAASRPTIWHWQARYAQTDG</sequence>
<evidence type="ECO:0000313" key="1">
    <source>
        <dbReference type="EMBL" id="MBC4018266.1"/>
    </source>
</evidence>
<dbReference type="SUPFAM" id="SSF46689">
    <property type="entry name" value="Homeodomain-like"/>
    <property type="match status" value="1"/>
</dbReference>
<dbReference type="EMBL" id="JACOMF010000047">
    <property type="protein sequence ID" value="MBC4018266.1"/>
    <property type="molecule type" value="Genomic_DNA"/>
</dbReference>
<reference evidence="1" key="1">
    <citation type="submission" date="2020-08" db="EMBL/GenBank/DDBJ databases">
        <authorList>
            <person name="Hu Y."/>
            <person name="Nguyen S.V."/>
            <person name="Li F."/>
            <person name="Fanning S."/>
        </authorList>
    </citation>
    <scope>NUCLEOTIDE SEQUENCE</scope>
    <source>
        <strain evidence="1">SYSU D8009</strain>
    </source>
</reference>
<comment type="caution">
    <text evidence="1">The sequence shown here is derived from an EMBL/GenBank/DDBJ whole genome shotgun (WGS) entry which is preliminary data.</text>
</comment>
<dbReference type="RefSeq" id="WP_186773016.1">
    <property type="nucleotide sequence ID" value="NZ_JACOMF010000047.1"/>
</dbReference>
<protein>
    <submittedName>
        <fullName evidence="1">Helix-turn-helix domain-containing protein</fullName>
    </submittedName>
</protein>
<name>A0A9X0UFS1_9PROT</name>
<keyword evidence="2" id="KW-1185">Reference proteome</keyword>
<dbReference type="Pfam" id="PF13384">
    <property type="entry name" value="HTH_23"/>
    <property type="match status" value="1"/>
</dbReference>
<proteinExistence type="predicted"/>
<dbReference type="AlphaFoldDB" id="A0A9X0UFS1"/>
<gene>
    <name evidence="1" type="ORF">H7965_23520</name>
</gene>